<evidence type="ECO:0000313" key="2">
    <source>
        <dbReference type="EMBL" id="PKV78434.1"/>
    </source>
</evidence>
<protein>
    <submittedName>
        <fullName evidence="2">Uncharacterized protein</fullName>
    </submittedName>
</protein>
<name>A0A2N3V9Y4_9NOCA</name>
<feature type="region of interest" description="Disordered" evidence="1">
    <location>
        <begin position="21"/>
        <end position="45"/>
    </location>
</feature>
<gene>
    <name evidence="2" type="ORF">ATK86_2802</name>
</gene>
<reference evidence="2 3" key="1">
    <citation type="submission" date="2017-12" db="EMBL/GenBank/DDBJ databases">
        <title>Sequencing the genomes of 1000 Actinobacteria strains.</title>
        <authorList>
            <person name="Klenk H.-P."/>
        </authorList>
    </citation>
    <scope>NUCLEOTIDE SEQUENCE [LARGE SCALE GENOMIC DNA]</scope>
    <source>
        <strain evidence="2 3">DSM 44489</strain>
    </source>
</reference>
<sequence>MRLPNASAELIQAARDAFAGQLAGTNSDETALPSFMRRSATGEPR</sequence>
<dbReference type="Proteomes" id="UP000233766">
    <property type="component" value="Unassembled WGS sequence"/>
</dbReference>
<keyword evidence="3" id="KW-1185">Reference proteome</keyword>
<organism evidence="2 3">
    <name type="scientific">Nocardia fluminea</name>
    <dbReference type="NCBI Taxonomy" id="134984"/>
    <lineage>
        <taxon>Bacteria</taxon>
        <taxon>Bacillati</taxon>
        <taxon>Actinomycetota</taxon>
        <taxon>Actinomycetes</taxon>
        <taxon>Mycobacteriales</taxon>
        <taxon>Nocardiaceae</taxon>
        <taxon>Nocardia</taxon>
    </lineage>
</organism>
<dbReference type="RefSeq" id="WP_170112089.1">
    <property type="nucleotide sequence ID" value="NZ_PJMW01000002.1"/>
</dbReference>
<dbReference type="AlphaFoldDB" id="A0A2N3V9Y4"/>
<proteinExistence type="predicted"/>
<evidence type="ECO:0000256" key="1">
    <source>
        <dbReference type="SAM" id="MobiDB-lite"/>
    </source>
</evidence>
<accession>A0A2N3V9Y4</accession>
<evidence type="ECO:0000313" key="3">
    <source>
        <dbReference type="Proteomes" id="UP000233766"/>
    </source>
</evidence>
<comment type="caution">
    <text evidence="2">The sequence shown here is derived from an EMBL/GenBank/DDBJ whole genome shotgun (WGS) entry which is preliminary data.</text>
</comment>
<dbReference type="EMBL" id="PJMW01000002">
    <property type="protein sequence ID" value="PKV78434.1"/>
    <property type="molecule type" value="Genomic_DNA"/>
</dbReference>